<sequence length="180" mass="19512">MSGIETNTPPSRVEPGGSGDEVDRIVAAWAEVSPTLDTAPLQVLSRVSRLARHLERVRAEAFSAHGLEGWEFDVLSALRRAGEPFELSPGALIQQTLSTSGTMTNRVDRLEARGMVERRPDPADRRGVKVRLLPPGVEAVDGALAALMRHEQEMLSALSSDERDALAASLRCLLLPLDAR</sequence>
<evidence type="ECO:0000313" key="4">
    <source>
        <dbReference type="Proteomes" id="UP001157126"/>
    </source>
</evidence>
<dbReference type="InterPro" id="IPR000835">
    <property type="entry name" value="HTH_MarR-typ"/>
</dbReference>
<dbReference type="PRINTS" id="PR00598">
    <property type="entry name" value="HTHMARR"/>
</dbReference>
<evidence type="ECO:0000313" key="3">
    <source>
        <dbReference type="EMBL" id="GMA40728.1"/>
    </source>
</evidence>
<name>A0ABQ6IVL4_9MICO</name>
<dbReference type="Proteomes" id="UP001157126">
    <property type="component" value="Unassembled WGS sequence"/>
</dbReference>
<dbReference type="EMBL" id="BSUO01000001">
    <property type="protein sequence ID" value="GMA40728.1"/>
    <property type="molecule type" value="Genomic_DNA"/>
</dbReference>
<keyword evidence="4" id="KW-1185">Reference proteome</keyword>
<dbReference type="PANTHER" id="PTHR33164">
    <property type="entry name" value="TRANSCRIPTIONAL REGULATOR, MARR FAMILY"/>
    <property type="match status" value="1"/>
</dbReference>
<feature type="region of interest" description="Disordered" evidence="1">
    <location>
        <begin position="1"/>
        <end position="20"/>
    </location>
</feature>
<evidence type="ECO:0000259" key="2">
    <source>
        <dbReference type="PROSITE" id="PS50995"/>
    </source>
</evidence>
<dbReference type="SUPFAM" id="SSF46785">
    <property type="entry name" value="Winged helix' DNA-binding domain"/>
    <property type="match status" value="1"/>
</dbReference>
<protein>
    <submittedName>
        <fullName evidence="3">MarR family transcriptional regulator</fullName>
    </submittedName>
</protein>
<dbReference type="InterPro" id="IPR039422">
    <property type="entry name" value="MarR/SlyA-like"/>
</dbReference>
<dbReference type="Pfam" id="PF12802">
    <property type="entry name" value="MarR_2"/>
    <property type="match status" value="1"/>
</dbReference>
<proteinExistence type="predicted"/>
<dbReference type="PROSITE" id="PS50995">
    <property type="entry name" value="HTH_MARR_2"/>
    <property type="match status" value="1"/>
</dbReference>
<feature type="compositionally biased region" description="Polar residues" evidence="1">
    <location>
        <begin position="1"/>
        <end position="10"/>
    </location>
</feature>
<dbReference type="PANTHER" id="PTHR33164:SF104">
    <property type="entry name" value="TRANSCRIPTIONAL REGULATORY PROTEIN"/>
    <property type="match status" value="1"/>
</dbReference>
<dbReference type="InterPro" id="IPR036390">
    <property type="entry name" value="WH_DNA-bd_sf"/>
</dbReference>
<gene>
    <name evidence="3" type="ORF">GCM10025883_27730</name>
</gene>
<comment type="caution">
    <text evidence="3">The sequence shown here is derived from an EMBL/GenBank/DDBJ whole genome shotgun (WGS) entry which is preliminary data.</text>
</comment>
<evidence type="ECO:0000256" key="1">
    <source>
        <dbReference type="SAM" id="MobiDB-lite"/>
    </source>
</evidence>
<feature type="domain" description="HTH marR-type" evidence="2">
    <location>
        <begin position="37"/>
        <end position="175"/>
    </location>
</feature>
<dbReference type="Gene3D" id="1.10.10.10">
    <property type="entry name" value="Winged helix-like DNA-binding domain superfamily/Winged helix DNA-binding domain"/>
    <property type="match status" value="1"/>
</dbReference>
<reference evidence="4" key="1">
    <citation type="journal article" date="2019" name="Int. J. Syst. Evol. Microbiol.">
        <title>The Global Catalogue of Microorganisms (GCM) 10K type strain sequencing project: providing services to taxonomists for standard genome sequencing and annotation.</title>
        <authorList>
            <consortium name="The Broad Institute Genomics Platform"/>
            <consortium name="The Broad Institute Genome Sequencing Center for Infectious Disease"/>
            <person name="Wu L."/>
            <person name="Ma J."/>
        </authorList>
    </citation>
    <scope>NUCLEOTIDE SEQUENCE [LARGE SCALE GENOMIC DNA]</scope>
    <source>
        <strain evidence="4">NBRC 113072</strain>
    </source>
</reference>
<dbReference type="RefSeq" id="WP_284304379.1">
    <property type="nucleotide sequence ID" value="NZ_BSUO01000001.1"/>
</dbReference>
<organism evidence="3 4">
    <name type="scientific">Mobilicoccus caccae</name>
    <dbReference type="NCBI Taxonomy" id="1859295"/>
    <lineage>
        <taxon>Bacteria</taxon>
        <taxon>Bacillati</taxon>
        <taxon>Actinomycetota</taxon>
        <taxon>Actinomycetes</taxon>
        <taxon>Micrococcales</taxon>
        <taxon>Dermatophilaceae</taxon>
        <taxon>Mobilicoccus</taxon>
    </lineage>
</organism>
<dbReference type="InterPro" id="IPR036388">
    <property type="entry name" value="WH-like_DNA-bd_sf"/>
</dbReference>
<accession>A0ABQ6IVL4</accession>
<dbReference type="SMART" id="SM00347">
    <property type="entry name" value="HTH_MARR"/>
    <property type="match status" value="1"/>
</dbReference>